<comment type="caution">
    <text evidence="2">The sequence shown here is derived from an EMBL/GenBank/DDBJ whole genome shotgun (WGS) entry which is preliminary data.</text>
</comment>
<dbReference type="Proteomes" id="UP001632038">
    <property type="component" value="Unassembled WGS sequence"/>
</dbReference>
<dbReference type="PANTHER" id="PTHR33321:SF12">
    <property type="entry name" value="PLANT BASIC SECRETORY PROTEIN (BSP) FAMILY PROTEIN"/>
    <property type="match status" value="1"/>
</dbReference>
<evidence type="ECO:0000256" key="1">
    <source>
        <dbReference type="SAM" id="SignalP"/>
    </source>
</evidence>
<feature type="signal peptide" evidence="1">
    <location>
        <begin position="1"/>
        <end position="21"/>
    </location>
</feature>
<sequence length="210" mass="23881">MGKSLNNIFFLVFATTILLHGYNCFQLNVTNNISNTIIQYNVIKNTSNLDAIKLFDNEIGDEFAAQVMSNATTFAWQVLNQTDPSEDKYIPKAISLYLSDFAGYGLEKGNNILRSATYMNSTYHKLGNTSKLLFTSVMYHEITHIVQSKPYGVRPGLMEGIADYVMIKSGYYQKEWNKKPGSGEKWDKGYDITEMFLEYCDSLKKGLLHN</sequence>
<proteinExistence type="predicted"/>
<dbReference type="Pfam" id="PF04450">
    <property type="entry name" value="BSP"/>
    <property type="match status" value="1"/>
</dbReference>
<accession>A0ABD3EET9</accession>
<dbReference type="InterPro" id="IPR007541">
    <property type="entry name" value="Uncharacterised_BSP"/>
</dbReference>
<gene>
    <name evidence="2" type="ORF">CASFOL_002624</name>
</gene>
<name>A0ABD3EET9_9LAMI</name>
<reference evidence="3" key="1">
    <citation type="journal article" date="2024" name="IScience">
        <title>Strigolactones Initiate the Formation of Haustorium-like Structures in Castilleja.</title>
        <authorList>
            <person name="Buerger M."/>
            <person name="Peterson D."/>
            <person name="Chory J."/>
        </authorList>
    </citation>
    <scope>NUCLEOTIDE SEQUENCE [LARGE SCALE GENOMIC DNA]</scope>
</reference>
<keyword evidence="1" id="KW-0732">Signal</keyword>
<dbReference type="AlphaFoldDB" id="A0ABD3EET9"/>
<dbReference type="EMBL" id="JAVIJP010000005">
    <property type="protein sequence ID" value="KAL3652943.1"/>
    <property type="molecule type" value="Genomic_DNA"/>
</dbReference>
<evidence type="ECO:0000313" key="2">
    <source>
        <dbReference type="EMBL" id="KAL3652943.1"/>
    </source>
</evidence>
<feature type="chain" id="PRO_5044767414" evidence="1">
    <location>
        <begin position="22"/>
        <end position="210"/>
    </location>
</feature>
<dbReference type="PANTHER" id="PTHR33321">
    <property type="match status" value="1"/>
</dbReference>
<keyword evidence="3" id="KW-1185">Reference proteome</keyword>
<protein>
    <submittedName>
        <fullName evidence="2">Uncharacterized protein</fullName>
    </submittedName>
</protein>
<organism evidence="2 3">
    <name type="scientific">Castilleja foliolosa</name>
    <dbReference type="NCBI Taxonomy" id="1961234"/>
    <lineage>
        <taxon>Eukaryota</taxon>
        <taxon>Viridiplantae</taxon>
        <taxon>Streptophyta</taxon>
        <taxon>Embryophyta</taxon>
        <taxon>Tracheophyta</taxon>
        <taxon>Spermatophyta</taxon>
        <taxon>Magnoliopsida</taxon>
        <taxon>eudicotyledons</taxon>
        <taxon>Gunneridae</taxon>
        <taxon>Pentapetalae</taxon>
        <taxon>asterids</taxon>
        <taxon>lamiids</taxon>
        <taxon>Lamiales</taxon>
        <taxon>Orobanchaceae</taxon>
        <taxon>Pedicularideae</taxon>
        <taxon>Castillejinae</taxon>
        <taxon>Castilleja</taxon>
    </lineage>
</organism>
<evidence type="ECO:0000313" key="3">
    <source>
        <dbReference type="Proteomes" id="UP001632038"/>
    </source>
</evidence>